<evidence type="ECO:0000256" key="6">
    <source>
        <dbReference type="ARBA" id="ARBA00022989"/>
    </source>
</evidence>
<feature type="transmembrane region" description="Helical" evidence="9">
    <location>
        <begin position="182"/>
        <end position="214"/>
    </location>
</feature>
<accession>A0AAN7U8H4</accession>
<evidence type="ECO:0000256" key="9">
    <source>
        <dbReference type="SAM" id="Phobius"/>
    </source>
</evidence>
<evidence type="ECO:0000313" key="12">
    <source>
        <dbReference type="Proteomes" id="UP001344447"/>
    </source>
</evidence>
<feature type="transmembrane region" description="Helical" evidence="9">
    <location>
        <begin position="42"/>
        <end position="61"/>
    </location>
</feature>
<dbReference type="GO" id="GO:0016020">
    <property type="term" value="C:membrane"/>
    <property type="evidence" value="ECO:0007669"/>
    <property type="project" value="UniProtKB-SubCell"/>
</dbReference>
<feature type="domain" description="Peptidase S54 rhomboid" evidence="10">
    <location>
        <begin position="79"/>
        <end position="214"/>
    </location>
</feature>
<dbReference type="PANTHER" id="PTHR43066:SF1">
    <property type="entry name" value="RHOMBOID PROTEIN 2"/>
    <property type="match status" value="1"/>
</dbReference>
<dbReference type="GO" id="GO:0004252">
    <property type="term" value="F:serine-type endopeptidase activity"/>
    <property type="evidence" value="ECO:0007669"/>
    <property type="project" value="InterPro"/>
</dbReference>
<evidence type="ECO:0000256" key="2">
    <source>
        <dbReference type="ARBA" id="ARBA00009045"/>
    </source>
</evidence>
<comment type="subcellular location">
    <subcellularLocation>
        <location evidence="1">Membrane</location>
        <topology evidence="1">Multi-pass membrane protein</topology>
    </subcellularLocation>
</comment>
<comment type="caution">
    <text evidence="11">The sequence shown here is derived from an EMBL/GenBank/DDBJ whole genome shotgun (WGS) entry which is preliminary data.</text>
</comment>
<evidence type="ECO:0000256" key="8">
    <source>
        <dbReference type="SAM" id="MobiDB-lite"/>
    </source>
</evidence>
<dbReference type="InterPro" id="IPR022764">
    <property type="entry name" value="Peptidase_S54_rhomboid_dom"/>
</dbReference>
<dbReference type="InterPro" id="IPR035952">
    <property type="entry name" value="Rhomboid-like_sf"/>
</dbReference>
<organism evidence="11 12">
    <name type="scientific">Dictyostelium firmibasis</name>
    <dbReference type="NCBI Taxonomy" id="79012"/>
    <lineage>
        <taxon>Eukaryota</taxon>
        <taxon>Amoebozoa</taxon>
        <taxon>Evosea</taxon>
        <taxon>Eumycetozoa</taxon>
        <taxon>Dictyostelia</taxon>
        <taxon>Dictyosteliales</taxon>
        <taxon>Dictyosteliaceae</taxon>
        <taxon>Dictyostelium</taxon>
    </lineage>
</organism>
<keyword evidence="3" id="KW-0645">Protease</keyword>
<feature type="transmembrane region" description="Helical" evidence="9">
    <location>
        <begin position="120"/>
        <end position="142"/>
    </location>
</feature>
<dbReference type="Proteomes" id="UP001344447">
    <property type="component" value="Unassembled WGS sequence"/>
</dbReference>
<feature type="transmembrane region" description="Helical" evidence="9">
    <location>
        <begin position="81"/>
        <end position="108"/>
    </location>
</feature>
<protein>
    <recommendedName>
        <fullName evidence="10">Peptidase S54 rhomboid domain-containing protein</fullName>
    </recommendedName>
</protein>
<dbReference type="EMBL" id="JAVFKY010000001">
    <property type="protein sequence ID" value="KAK5584307.1"/>
    <property type="molecule type" value="Genomic_DNA"/>
</dbReference>
<name>A0AAN7U8H4_9MYCE</name>
<keyword evidence="5" id="KW-0378">Hydrolase</keyword>
<evidence type="ECO:0000256" key="7">
    <source>
        <dbReference type="ARBA" id="ARBA00023136"/>
    </source>
</evidence>
<reference evidence="11 12" key="1">
    <citation type="submission" date="2023-11" db="EMBL/GenBank/DDBJ databases">
        <title>Dfirmibasis_genome.</title>
        <authorList>
            <person name="Edelbroek B."/>
            <person name="Kjellin J."/>
            <person name="Jerlstrom-Hultqvist J."/>
            <person name="Soderbom F."/>
        </authorList>
    </citation>
    <scope>NUCLEOTIDE SEQUENCE [LARGE SCALE GENOMIC DNA]</scope>
    <source>
        <strain evidence="11 12">TNS-C-14</strain>
    </source>
</reference>
<keyword evidence="4 9" id="KW-0812">Transmembrane</keyword>
<evidence type="ECO:0000256" key="3">
    <source>
        <dbReference type="ARBA" id="ARBA00022670"/>
    </source>
</evidence>
<evidence type="ECO:0000256" key="4">
    <source>
        <dbReference type="ARBA" id="ARBA00022692"/>
    </source>
</evidence>
<comment type="similarity">
    <text evidence="2">Belongs to the peptidase S54 family.</text>
</comment>
<evidence type="ECO:0000259" key="10">
    <source>
        <dbReference type="Pfam" id="PF01694"/>
    </source>
</evidence>
<feature type="compositionally biased region" description="Low complexity" evidence="8">
    <location>
        <begin position="281"/>
        <end position="299"/>
    </location>
</feature>
<gene>
    <name evidence="11" type="ORF">RB653_005915</name>
</gene>
<sequence>MIYGDTTEFRDIHFHLTNIKIVGAIFGQNGFIHKKIPLTTKVFTFLCLILFALSLAAPLKFGTYSTCLSLQNLINSFSNNFYKILLCCFTHADIYHILYNLITFLDLAKLERLTFGTLKYFYLIILFGIVSNLISLIFYLVVQKNLCQLGFSGILFALIYIESDSSGREVFLFNAVKIPSKLYPWAMLILIHIFVQGSSLIGHLSGIISGILYIKGHLNHFILSNEKFSEIESSTFMNFMTTKNSYISIIKFGGSRRSYNAEEKSIDGLISKLKNLFNPQQRQQRQQQQQQQQQRQQQQSQNINNDICDEYDFSK</sequence>
<feature type="region of interest" description="Disordered" evidence="8">
    <location>
        <begin position="281"/>
        <end position="315"/>
    </location>
</feature>
<dbReference type="SUPFAM" id="SSF144091">
    <property type="entry name" value="Rhomboid-like"/>
    <property type="match status" value="1"/>
</dbReference>
<dbReference type="Gene3D" id="1.20.1540.10">
    <property type="entry name" value="Rhomboid-like"/>
    <property type="match status" value="1"/>
</dbReference>
<keyword evidence="7 9" id="KW-0472">Membrane</keyword>
<evidence type="ECO:0000256" key="1">
    <source>
        <dbReference type="ARBA" id="ARBA00004141"/>
    </source>
</evidence>
<proteinExistence type="inferred from homology"/>
<dbReference type="AlphaFoldDB" id="A0AAN7U8H4"/>
<dbReference type="GO" id="GO:0006508">
    <property type="term" value="P:proteolysis"/>
    <property type="evidence" value="ECO:0007669"/>
    <property type="project" value="UniProtKB-KW"/>
</dbReference>
<evidence type="ECO:0000256" key="5">
    <source>
        <dbReference type="ARBA" id="ARBA00022801"/>
    </source>
</evidence>
<evidence type="ECO:0000313" key="11">
    <source>
        <dbReference type="EMBL" id="KAK5584307.1"/>
    </source>
</evidence>
<keyword evidence="6 9" id="KW-1133">Transmembrane helix</keyword>
<dbReference type="PANTHER" id="PTHR43066">
    <property type="entry name" value="RHOMBOID-RELATED PROTEIN"/>
    <property type="match status" value="1"/>
</dbReference>
<dbReference type="Pfam" id="PF01694">
    <property type="entry name" value="Rhomboid"/>
    <property type="match status" value="1"/>
</dbReference>
<keyword evidence="12" id="KW-1185">Reference proteome</keyword>